<feature type="region of interest" description="Disordered" evidence="1">
    <location>
        <begin position="800"/>
        <end position="822"/>
    </location>
</feature>
<evidence type="ECO:0000313" key="3">
    <source>
        <dbReference type="Proteomes" id="UP001153365"/>
    </source>
</evidence>
<comment type="caution">
    <text evidence="2">The sequence shown here is derived from an EMBL/GenBank/DDBJ whole genome shotgun (WGS) entry which is preliminary data.</text>
</comment>
<dbReference type="Gene3D" id="2.120.10.80">
    <property type="entry name" value="Kelch-type beta propeller"/>
    <property type="match status" value="2"/>
</dbReference>
<dbReference type="EMBL" id="CALTRL010006045">
    <property type="protein sequence ID" value="CAH7689093.1"/>
    <property type="molecule type" value="Genomic_DNA"/>
</dbReference>
<dbReference type="GO" id="GO:0061245">
    <property type="term" value="P:establishment or maintenance of bipolar cell polarity"/>
    <property type="evidence" value="ECO:0007669"/>
    <property type="project" value="TreeGrafter"/>
</dbReference>
<evidence type="ECO:0000256" key="1">
    <source>
        <dbReference type="SAM" id="MobiDB-lite"/>
    </source>
</evidence>
<feature type="compositionally biased region" description="Polar residues" evidence="1">
    <location>
        <begin position="977"/>
        <end position="991"/>
    </location>
</feature>
<keyword evidence="3" id="KW-1185">Reference proteome</keyword>
<sequence>MDVSKSEPLDFISYNNKQLKHFIINLCSRWGQASLLLTDNSLLIYGGKVPGSGGFTYNSAPNTNEILLLSLDSTFQRSSPPWRNLSNSAQKTQDVSFATLGALVEPTDDAPGSILAFGGDLLSSSNTTGSDSSWEISLPPLKSASSESQGMITLNQLDSSWAGQPIRRIRHTSNTADDSGSVRLWVLGGQKDDGSQKAINELWQYSTSKSSPLQGSWSTCPYAPIPVFDHSTVAVVDANDAIRLYAIGGLGDDHQAVEMTNIYRFTPELTSEGCRGTWDTVQTHGSSSPPPRRGHAMVSLSSTQLLLYGGASASGQSVYDDIWLLDLNQLTWKQVTPMGSPQPGPRWGHSMIRVGNIIIIAFGFKSIENSQPASSDLGIFDLDSLRWISEFSPSQMSAKKHTEAQIGGGASPINSTQPNNKVNSWHVPGSQAPMKPVLTSSGDSGSSPVIKILGITLGVLGAAALALVAVICYRKKQNHNHNRKLEAAAYRRKANGPDFSEEDYDDDQLRLVNQKTSNYASTSGSPPIPEHPIPKVFKAISGIADSVVAHLSRKNEDVVRERFDMLADEESDIWVTVEGRKFRSDADGDCFDRAQALKKYADGWSDRLRLPPQPPLTMSEIHKGPPLVTTRGGLRIWQGLDDPTASNGGFGTSTSFLGASLAPWSDDGRGSSISEYGRLDSYSDPFSNDHAIAASNETSSFMISRTSLDSLARIDRADDETVSDIPISPASSDQYHATDSNESHLTIGFINAEHLPSSGHVELDGLTPTSPMIISNNLQPITKILERRATWWDRLRYGSEKHPAPESTPSAFNPIRDPAPAPSILPLSEFQQQSSVTPQNLIPPIIKLDNKIDEHGRCHKNFTSLSKETGIDHSSNTAAQVNISTQSTTRSGSTFTSSMIEAATAEMTVIQRMRTVDSNLMTDCSSSRPLSYDSQCNSLPGSLQKTLPSSSAHYEIESQLFSGPSTDHNRPLGPRGNHSSSNTTVEVNSFSEGKIISTPKPTAKRKQTAGVVGVRAMVQQFENTQEKTGIKLRTESGRKKVKVEHNLVKKPLLYVANPDG</sequence>
<gene>
    <name evidence="2" type="ORF">PPACK8108_LOCUS24160</name>
</gene>
<reference evidence="2" key="1">
    <citation type="submission" date="2022-06" db="EMBL/GenBank/DDBJ databases">
        <authorList>
            <consortium name="SYNGENTA / RWTH Aachen University"/>
        </authorList>
    </citation>
    <scope>NUCLEOTIDE SEQUENCE</scope>
</reference>
<feature type="region of interest" description="Disordered" evidence="1">
    <location>
        <begin position="961"/>
        <end position="1008"/>
    </location>
</feature>
<dbReference type="GO" id="GO:0051285">
    <property type="term" value="C:cell cortex of cell tip"/>
    <property type="evidence" value="ECO:0007669"/>
    <property type="project" value="TreeGrafter"/>
</dbReference>
<accession>A0AAV0BP77</accession>
<protein>
    <submittedName>
        <fullName evidence="2">Uncharacterized protein</fullName>
    </submittedName>
</protein>
<evidence type="ECO:0000313" key="2">
    <source>
        <dbReference type="EMBL" id="CAH7689093.1"/>
    </source>
</evidence>
<proteinExistence type="predicted"/>
<organism evidence="2 3">
    <name type="scientific">Phakopsora pachyrhizi</name>
    <name type="common">Asian soybean rust disease fungus</name>
    <dbReference type="NCBI Taxonomy" id="170000"/>
    <lineage>
        <taxon>Eukaryota</taxon>
        <taxon>Fungi</taxon>
        <taxon>Dikarya</taxon>
        <taxon>Basidiomycota</taxon>
        <taxon>Pucciniomycotina</taxon>
        <taxon>Pucciniomycetes</taxon>
        <taxon>Pucciniales</taxon>
        <taxon>Phakopsoraceae</taxon>
        <taxon>Phakopsora</taxon>
    </lineage>
</organism>
<dbReference type="Proteomes" id="UP001153365">
    <property type="component" value="Unassembled WGS sequence"/>
</dbReference>
<dbReference type="Pfam" id="PF24681">
    <property type="entry name" value="Kelch_KLHDC2_KLHL20_DRC7"/>
    <property type="match status" value="1"/>
</dbReference>
<dbReference type="InterPro" id="IPR015915">
    <property type="entry name" value="Kelch-typ_b-propeller"/>
</dbReference>
<dbReference type="AlphaFoldDB" id="A0AAV0BP77"/>
<name>A0AAV0BP77_PHAPC</name>
<dbReference type="PANTHER" id="PTHR23244:SF470">
    <property type="entry name" value="GALACTOSE OXIDASE"/>
    <property type="match status" value="1"/>
</dbReference>
<dbReference type="PANTHER" id="PTHR23244">
    <property type="entry name" value="KELCH REPEAT DOMAIN"/>
    <property type="match status" value="1"/>
</dbReference>
<dbReference type="SUPFAM" id="SSF117281">
    <property type="entry name" value="Kelch motif"/>
    <property type="match status" value="1"/>
</dbReference>